<name>A0A7W5AUH7_9BACL</name>
<comment type="caution">
    <text evidence="1">The sequence shown here is derived from an EMBL/GenBank/DDBJ whole genome shotgun (WGS) entry which is preliminary data.</text>
</comment>
<keyword evidence="2" id="KW-1185">Reference proteome</keyword>
<evidence type="ECO:0000313" key="1">
    <source>
        <dbReference type="EMBL" id="MBB3108908.1"/>
    </source>
</evidence>
<evidence type="ECO:0000313" key="2">
    <source>
        <dbReference type="Proteomes" id="UP000570361"/>
    </source>
</evidence>
<dbReference type="Pfam" id="PF12224">
    <property type="entry name" value="Amidoligase_2"/>
    <property type="match status" value="1"/>
</dbReference>
<dbReference type="RefSeq" id="WP_183597535.1">
    <property type="nucleotide sequence ID" value="NZ_JACHXK010000002.1"/>
</dbReference>
<protein>
    <recommendedName>
        <fullName evidence="3">Amidoligase enzyme</fullName>
    </recommendedName>
</protein>
<dbReference type="InterPro" id="IPR022025">
    <property type="entry name" value="Amidoligase_2"/>
</dbReference>
<gene>
    <name evidence="1" type="ORF">FHS18_000960</name>
</gene>
<sequence>MTIEWTSIRFGVEIEYVGGTPDEVELLPGWTMARDELQIDDTGRESGSELQTPPLSWVDREQLSIMLERLQASGAAANWSCGLHVHVDLSAWGAPIVPALIDSAMQMQDALRQLLQMSPHRALFCPPVIEAMRGRFKLEPGPGAVRNAGRPQSHRCGINVAAFYDIGTVEIRYANGSLAYDEVIRTVELCLRFVAAVGAGAGNQLPNDPLPLARRLGAPEAGYPQASEPPRWYRERMWLEDALIPVFAPMIPELVPSGEIHHILPGSEGLIVAIENPEGQLSRFTFRATAEGWEKVV</sequence>
<evidence type="ECO:0008006" key="3">
    <source>
        <dbReference type="Google" id="ProtNLM"/>
    </source>
</evidence>
<organism evidence="1 2">
    <name type="scientific">Paenibacillus phyllosphaerae</name>
    <dbReference type="NCBI Taxonomy" id="274593"/>
    <lineage>
        <taxon>Bacteria</taxon>
        <taxon>Bacillati</taxon>
        <taxon>Bacillota</taxon>
        <taxon>Bacilli</taxon>
        <taxon>Bacillales</taxon>
        <taxon>Paenibacillaceae</taxon>
        <taxon>Paenibacillus</taxon>
    </lineage>
</organism>
<dbReference type="EMBL" id="JACHXK010000002">
    <property type="protein sequence ID" value="MBB3108908.1"/>
    <property type="molecule type" value="Genomic_DNA"/>
</dbReference>
<accession>A0A7W5AUH7</accession>
<dbReference type="AlphaFoldDB" id="A0A7W5AUH7"/>
<dbReference type="Proteomes" id="UP000570361">
    <property type="component" value="Unassembled WGS sequence"/>
</dbReference>
<reference evidence="1 2" key="1">
    <citation type="submission" date="2020-08" db="EMBL/GenBank/DDBJ databases">
        <title>Genomic Encyclopedia of Type Strains, Phase III (KMG-III): the genomes of soil and plant-associated and newly described type strains.</title>
        <authorList>
            <person name="Whitman W."/>
        </authorList>
    </citation>
    <scope>NUCLEOTIDE SEQUENCE [LARGE SCALE GENOMIC DNA]</scope>
    <source>
        <strain evidence="1 2">CECT 5862</strain>
    </source>
</reference>
<proteinExistence type="predicted"/>